<organism evidence="2 3">
    <name type="scientific">Clostridium malenominatum</name>
    <dbReference type="NCBI Taxonomy" id="1539"/>
    <lineage>
        <taxon>Bacteria</taxon>
        <taxon>Bacillati</taxon>
        <taxon>Bacillota</taxon>
        <taxon>Clostridia</taxon>
        <taxon>Eubacteriales</taxon>
        <taxon>Clostridiaceae</taxon>
        <taxon>Clostridium</taxon>
    </lineage>
</organism>
<comment type="caution">
    <text evidence="2">The sequence shown here is derived from an EMBL/GenBank/DDBJ whole genome shotgun (WGS) entry which is preliminary data.</text>
</comment>
<feature type="coiled-coil region" evidence="1">
    <location>
        <begin position="34"/>
        <end position="91"/>
    </location>
</feature>
<sequence length="107" mass="12646">MKREIESLIALDQELVSYLEIKENEIIKEKEGVKNKIEKLWAEVEDELKALRERTSEEYDKKTHDEVITLKTETRNKVEESNKKYQAIKEALIKDTMDYIINSSKGE</sequence>
<protein>
    <submittedName>
        <fullName evidence="2">Uncharacterized protein</fullName>
    </submittedName>
</protein>
<dbReference type="EMBL" id="BAAACF010000001">
    <property type="protein sequence ID" value="GAA0719484.1"/>
    <property type="molecule type" value="Genomic_DNA"/>
</dbReference>
<evidence type="ECO:0000313" key="2">
    <source>
        <dbReference type="EMBL" id="GAA0719484.1"/>
    </source>
</evidence>
<evidence type="ECO:0000313" key="3">
    <source>
        <dbReference type="Proteomes" id="UP001500339"/>
    </source>
</evidence>
<accession>A0ABP3U008</accession>
<keyword evidence="3" id="KW-1185">Reference proteome</keyword>
<dbReference type="RefSeq" id="WP_343766826.1">
    <property type="nucleotide sequence ID" value="NZ_BAAACF010000001.1"/>
</dbReference>
<evidence type="ECO:0000256" key="1">
    <source>
        <dbReference type="SAM" id="Coils"/>
    </source>
</evidence>
<name>A0ABP3U008_9CLOT</name>
<dbReference type="Proteomes" id="UP001500339">
    <property type="component" value="Unassembled WGS sequence"/>
</dbReference>
<keyword evidence="1" id="KW-0175">Coiled coil</keyword>
<proteinExistence type="predicted"/>
<gene>
    <name evidence="2" type="ORF">GCM10008905_07600</name>
</gene>
<reference evidence="3" key="1">
    <citation type="journal article" date="2019" name="Int. J. Syst. Evol. Microbiol.">
        <title>The Global Catalogue of Microorganisms (GCM) 10K type strain sequencing project: providing services to taxonomists for standard genome sequencing and annotation.</title>
        <authorList>
            <consortium name="The Broad Institute Genomics Platform"/>
            <consortium name="The Broad Institute Genome Sequencing Center for Infectious Disease"/>
            <person name="Wu L."/>
            <person name="Ma J."/>
        </authorList>
    </citation>
    <scope>NUCLEOTIDE SEQUENCE [LARGE SCALE GENOMIC DNA]</scope>
    <source>
        <strain evidence="3">JCM 1405</strain>
    </source>
</reference>